<dbReference type="RefSeq" id="WP_088916394.1">
    <property type="nucleotide sequence ID" value="NZ_CP018632.1"/>
</dbReference>
<dbReference type="AlphaFoldDB" id="A0A2Z2NID3"/>
<dbReference type="Gene3D" id="1.10.1660.10">
    <property type="match status" value="1"/>
</dbReference>
<protein>
    <submittedName>
        <fullName evidence="1">Chaperone modulatory protein CbpM</fullName>
    </submittedName>
</protein>
<keyword evidence="2" id="KW-1185">Reference proteome</keyword>
<evidence type="ECO:0000313" key="2">
    <source>
        <dbReference type="Proteomes" id="UP000250079"/>
    </source>
</evidence>
<organism evidence="1 2">
    <name type="scientific">Granulosicoccus antarcticus IMCC3135</name>
    <dbReference type="NCBI Taxonomy" id="1192854"/>
    <lineage>
        <taxon>Bacteria</taxon>
        <taxon>Pseudomonadati</taxon>
        <taxon>Pseudomonadota</taxon>
        <taxon>Gammaproteobacteria</taxon>
        <taxon>Chromatiales</taxon>
        <taxon>Granulosicoccaceae</taxon>
        <taxon>Granulosicoccus</taxon>
    </lineage>
</organism>
<evidence type="ECO:0000313" key="1">
    <source>
        <dbReference type="EMBL" id="ASJ70899.1"/>
    </source>
</evidence>
<dbReference type="Proteomes" id="UP000250079">
    <property type="component" value="Chromosome"/>
</dbReference>
<dbReference type="EMBL" id="CP018632">
    <property type="protein sequence ID" value="ASJ70899.1"/>
    <property type="molecule type" value="Genomic_DNA"/>
</dbReference>
<dbReference type="Pfam" id="PF13591">
    <property type="entry name" value="MerR_2"/>
    <property type="match status" value="1"/>
</dbReference>
<accession>A0A2Z2NID3</accession>
<gene>
    <name evidence="1" type="primary">cbpM</name>
    <name evidence="1" type="ORF">IMCC3135_03930</name>
</gene>
<name>A0A2Z2NID3_9GAMM</name>
<dbReference type="KEGG" id="gai:IMCC3135_03930"/>
<reference evidence="1 2" key="1">
    <citation type="submission" date="2016-12" db="EMBL/GenBank/DDBJ databases">
        <authorList>
            <person name="Song W.-J."/>
            <person name="Kurnit D.M."/>
        </authorList>
    </citation>
    <scope>NUCLEOTIDE SEQUENCE [LARGE SCALE GENOMIC DNA]</scope>
    <source>
        <strain evidence="1 2">IMCC3135</strain>
    </source>
</reference>
<proteinExistence type="predicted"/>
<sequence>MQNDSEHDVASIDILYTQTEICTLCHITVSTLGSYIDHGVIDDLPDVESHFQQAHLIRILKAMKLQHELELDIAHLALVIGLLDTIEAQRSELELLRQLIV</sequence>